<keyword evidence="2" id="KW-1185">Reference proteome</keyword>
<proteinExistence type="predicted"/>
<gene>
    <name evidence="1" type="ORF">Patl1_22124</name>
</gene>
<name>A0ACC1BHZ9_9ROSI</name>
<sequence>MPLTSAIGAPEHSPNNDGIHVQQSSNVFIDQTRIGTGDDCISIGDGSSHLNITNISCSPGHGISIGSLGGKGEFNTVAFVYVATVEFTGTQNGGGRGYARNIVFENISFHNSNNILSSSINTIVPINIAQIKHQLWQLAMLWIMECMEHQVETLEWYLHVAQQFHAQILL</sequence>
<organism evidence="1 2">
    <name type="scientific">Pistacia atlantica</name>
    <dbReference type="NCBI Taxonomy" id="434234"/>
    <lineage>
        <taxon>Eukaryota</taxon>
        <taxon>Viridiplantae</taxon>
        <taxon>Streptophyta</taxon>
        <taxon>Embryophyta</taxon>
        <taxon>Tracheophyta</taxon>
        <taxon>Spermatophyta</taxon>
        <taxon>Magnoliopsida</taxon>
        <taxon>eudicotyledons</taxon>
        <taxon>Gunneridae</taxon>
        <taxon>Pentapetalae</taxon>
        <taxon>rosids</taxon>
        <taxon>malvids</taxon>
        <taxon>Sapindales</taxon>
        <taxon>Anacardiaceae</taxon>
        <taxon>Pistacia</taxon>
    </lineage>
</organism>
<comment type="caution">
    <text evidence="1">The sequence shown here is derived from an EMBL/GenBank/DDBJ whole genome shotgun (WGS) entry which is preliminary data.</text>
</comment>
<evidence type="ECO:0000313" key="2">
    <source>
        <dbReference type="Proteomes" id="UP001164250"/>
    </source>
</evidence>
<dbReference type="Proteomes" id="UP001164250">
    <property type="component" value="Chromosome 4"/>
</dbReference>
<protein>
    <submittedName>
        <fullName evidence="1">Uncharacterized protein</fullName>
    </submittedName>
</protein>
<dbReference type="EMBL" id="CM047900">
    <property type="protein sequence ID" value="KAJ0098476.1"/>
    <property type="molecule type" value="Genomic_DNA"/>
</dbReference>
<reference evidence="2" key="1">
    <citation type="journal article" date="2023" name="G3 (Bethesda)">
        <title>Genome assembly and association tests identify interacting loci associated with vigor, precocity, and sex in interspecific pistachio rootstocks.</title>
        <authorList>
            <person name="Palmer W."/>
            <person name="Jacygrad E."/>
            <person name="Sagayaradj S."/>
            <person name="Cavanaugh K."/>
            <person name="Han R."/>
            <person name="Bertier L."/>
            <person name="Beede B."/>
            <person name="Kafkas S."/>
            <person name="Golino D."/>
            <person name="Preece J."/>
            <person name="Michelmore R."/>
        </authorList>
    </citation>
    <scope>NUCLEOTIDE SEQUENCE [LARGE SCALE GENOMIC DNA]</scope>
</reference>
<accession>A0ACC1BHZ9</accession>
<evidence type="ECO:0000313" key="1">
    <source>
        <dbReference type="EMBL" id="KAJ0098476.1"/>
    </source>
</evidence>